<evidence type="ECO:0000259" key="6">
    <source>
        <dbReference type="Pfam" id="PF02826"/>
    </source>
</evidence>
<gene>
    <name evidence="7" type="ORF">E2R57_21275</name>
</gene>
<dbReference type="CDD" id="cd05301">
    <property type="entry name" value="GDH"/>
    <property type="match status" value="1"/>
</dbReference>
<protein>
    <submittedName>
        <fullName evidence="7">D-glycerate dehydrogenase</fullName>
    </submittedName>
</protein>
<evidence type="ECO:0000256" key="1">
    <source>
        <dbReference type="ARBA" id="ARBA00005854"/>
    </source>
</evidence>
<accession>A0A4R5XJX2</accession>
<dbReference type="GO" id="GO:0016618">
    <property type="term" value="F:hydroxypyruvate reductase [NAD(P)H] activity"/>
    <property type="evidence" value="ECO:0007669"/>
    <property type="project" value="TreeGrafter"/>
</dbReference>
<evidence type="ECO:0000313" key="7">
    <source>
        <dbReference type="EMBL" id="TDL31573.1"/>
    </source>
</evidence>
<evidence type="ECO:0000256" key="4">
    <source>
        <dbReference type="RuleBase" id="RU003719"/>
    </source>
</evidence>
<dbReference type="FunFam" id="3.40.50.720:FF:000203">
    <property type="entry name" value="D-3-phosphoglycerate dehydrogenase (SerA)"/>
    <property type="match status" value="1"/>
</dbReference>
<sequence length="319" mass="33415">MSRVVVTGRIPEAALEKLRAEHEVDAWTGPESISREELLRRVAGADAVVSLLTERIDAELLDAAGPQLKVVANVAVGYDNINVPACTERGVVATNTPGVLIDATADIALSLILMATRRLGEGERLIRSGEAWKWGMFFLLGSSLKGKTLGVVGMGGIGQATARRAKAFGMEIVYQSRSEIDPAVASELGARRVDLDELLAVSDVVSLHCPYGPATHHLIGAEQLAAMKDSAYLVNTARGPIVDEAALAAALRDGIIAGAGLDVYEQEPTVHPGLLDLDNVVLLPHLGSATVETRTAMAMLAADNALAVLSGNQPPAPIG</sequence>
<dbReference type="InterPro" id="IPR006139">
    <property type="entry name" value="D-isomer_2_OHA_DH_cat_dom"/>
</dbReference>
<dbReference type="GO" id="GO:0005829">
    <property type="term" value="C:cytosol"/>
    <property type="evidence" value="ECO:0007669"/>
    <property type="project" value="TreeGrafter"/>
</dbReference>
<dbReference type="GO" id="GO:0051287">
    <property type="term" value="F:NAD binding"/>
    <property type="evidence" value="ECO:0007669"/>
    <property type="project" value="InterPro"/>
</dbReference>
<dbReference type="InterPro" id="IPR006140">
    <property type="entry name" value="D-isomer_DH_NAD-bd"/>
</dbReference>
<keyword evidence="2 4" id="KW-0560">Oxidoreductase</keyword>
<dbReference type="PROSITE" id="PS00671">
    <property type="entry name" value="D_2_HYDROXYACID_DH_3"/>
    <property type="match status" value="1"/>
</dbReference>
<dbReference type="PANTHER" id="PTHR10996">
    <property type="entry name" value="2-HYDROXYACID DEHYDROGENASE-RELATED"/>
    <property type="match status" value="1"/>
</dbReference>
<comment type="similarity">
    <text evidence="1 4">Belongs to the D-isomer specific 2-hydroxyacid dehydrogenase family.</text>
</comment>
<feature type="domain" description="D-isomer specific 2-hydroxyacid dehydrogenase catalytic" evidence="5">
    <location>
        <begin position="4"/>
        <end position="316"/>
    </location>
</feature>
<dbReference type="SUPFAM" id="SSF52283">
    <property type="entry name" value="Formate/glycerate dehydrogenase catalytic domain-like"/>
    <property type="match status" value="1"/>
</dbReference>
<dbReference type="EMBL" id="SMZQ01000022">
    <property type="protein sequence ID" value="TDL31573.1"/>
    <property type="molecule type" value="Genomic_DNA"/>
</dbReference>
<evidence type="ECO:0000256" key="2">
    <source>
        <dbReference type="ARBA" id="ARBA00023002"/>
    </source>
</evidence>
<name>A0A4R5XJX2_9MICC</name>
<evidence type="ECO:0000256" key="3">
    <source>
        <dbReference type="ARBA" id="ARBA00023027"/>
    </source>
</evidence>
<dbReference type="Proteomes" id="UP000294621">
    <property type="component" value="Unassembled WGS sequence"/>
</dbReference>
<evidence type="ECO:0000313" key="8">
    <source>
        <dbReference type="Proteomes" id="UP000294621"/>
    </source>
</evidence>
<dbReference type="InterPro" id="IPR029753">
    <property type="entry name" value="D-isomer_DH_CS"/>
</dbReference>
<evidence type="ECO:0000259" key="5">
    <source>
        <dbReference type="Pfam" id="PF00389"/>
    </source>
</evidence>
<dbReference type="RefSeq" id="WP_133352470.1">
    <property type="nucleotide sequence ID" value="NZ_SMZQ01000022.1"/>
</dbReference>
<feature type="domain" description="D-isomer specific 2-hydroxyacid dehydrogenase NAD-binding" evidence="6">
    <location>
        <begin position="109"/>
        <end position="287"/>
    </location>
</feature>
<dbReference type="Pfam" id="PF02826">
    <property type="entry name" value="2-Hacid_dh_C"/>
    <property type="match status" value="1"/>
</dbReference>
<dbReference type="Pfam" id="PF00389">
    <property type="entry name" value="2-Hacid_dh"/>
    <property type="match status" value="1"/>
</dbReference>
<dbReference type="Gene3D" id="3.40.50.720">
    <property type="entry name" value="NAD(P)-binding Rossmann-like Domain"/>
    <property type="match status" value="2"/>
</dbReference>
<comment type="caution">
    <text evidence="7">The sequence shown here is derived from an EMBL/GenBank/DDBJ whole genome shotgun (WGS) entry which is preliminary data.</text>
</comment>
<dbReference type="InterPro" id="IPR050223">
    <property type="entry name" value="D-isomer_2-hydroxyacid_DH"/>
</dbReference>
<proteinExistence type="inferred from homology"/>
<organism evidence="7 8">
    <name type="scientific">Arthrobacter nitrophenolicus</name>
    <dbReference type="NCBI Taxonomy" id="683150"/>
    <lineage>
        <taxon>Bacteria</taxon>
        <taxon>Bacillati</taxon>
        <taxon>Actinomycetota</taxon>
        <taxon>Actinomycetes</taxon>
        <taxon>Micrococcales</taxon>
        <taxon>Micrococcaceae</taxon>
        <taxon>Arthrobacter</taxon>
    </lineage>
</organism>
<reference evidence="7 8" key="1">
    <citation type="submission" date="2019-03" db="EMBL/GenBank/DDBJ databases">
        <title>Genome Sequencing and Assembly of Various Microbes Isolated from Partially Reclaimed Soil and Acid Mine Drainage (AMD) Site.</title>
        <authorList>
            <person name="Steinbock B."/>
            <person name="Bechtold R."/>
            <person name="Sevigny J.L."/>
            <person name="Thomas D."/>
            <person name="Cuthill L.R."/>
            <person name="Aveiro Johannsen E.J."/>
            <person name="Thomas K."/>
            <person name="Ghosh A."/>
        </authorList>
    </citation>
    <scope>NUCLEOTIDE SEQUENCE [LARGE SCALE GENOMIC DNA]</scope>
    <source>
        <strain evidence="7 8">S-A1</strain>
    </source>
</reference>
<keyword evidence="3" id="KW-0520">NAD</keyword>
<dbReference type="AlphaFoldDB" id="A0A4R5XJX2"/>
<dbReference type="PROSITE" id="PS00670">
    <property type="entry name" value="D_2_HYDROXYACID_DH_2"/>
    <property type="match status" value="1"/>
</dbReference>
<dbReference type="GO" id="GO:0030267">
    <property type="term" value="F:glyoxylate reductase (NADPH) activity"/>
    <property type="evidence" value="ECO:0007669"/>
    <property type="project" value="TreeGrafter"/>
</dbReference>
<dbReference type="OrthoDB" id="117809at2"/>
<dbReference type="InterPro" id="IPR036291">
    <property type="entry name" value="NAD(P)-bd_dom_sf"/>
</dbReference>
<dbReference type="SUPFAM" id="SSF51735">
    <property type="entry name" value="NAD(P)-binding Rossmann-fold domains"/>
    <property type="match status" value="1"/>
</dbReference>
<dbReference type="PANTHER" id="PTHR10996:SF257">
    <property type="entry name" value="GLYOXYLATE REDUCTASE 1"/>
    <property type="match status" value="1"/>
</dbReference>